<dbReference type="EMBL" id="MU276276">
    <property type="protein sequence ID" value="KAI0039669.1"/>
    <property type="molecule type" value="Genomic_DNA"/>
</dbReference>
<evidence type="ECO:0000313" key="2">
    <source>
        <dbReference type="Proteomes" id="UP000814033"/>
    </source>
</evidence>
<dbReference type="Proteomes" id="UP000814033">
    <property type="component" value="Unassembled WGS sequence"/>
</dbReference>
<reference evidence="1" key="1">
    <citation type="submission" date="2021-02" db="EMBL/GenBank/DDBJ databases">
        <authorList>
            <consortium name="DOE Joint Genome Institute"/>
            <person name="Ahrendt S."/>
            <person name="Looney B.P."/>
            <person name="Miyauchi S."/>
            <person name="Morin E."/>
            <person name="Drula E."/>
            <person name="Courty P.E."/>
            <person name="Chicoki N."/>
            <person name="Fauchery L."/>
            <person name="Kohler A."/>
            <person name="Kuo A."/>
            <person name="Labutti K."/>
            <person name="Pangilinan J."/>
            <person name="Lipzen A."/>
            <person name="Riley R."/>
            <person name="Andreopoulos W."/>
            <person name="He G."/>
            <person name="Johnson J."/>
            <person name="Barry K.W."/>
            <person name="Grigoriev I.V."/>
            <person name="Nagy L."/>
            <person name="Hibbett D."/>
            <person name="Henrissat B."/>
            <person name="Matheny P.B."/>
            <person name="Labbe J."/>
            <person name="Martin F."/>
        </authorList>
    </citation>
    <scope>NUCLEOTIDE SEQUENCE</scope>
    <source>
        <strain evidence="1">FP105234-sp</strain>
    </source>
</reference>
<organism evidence="1 2">
    <name type="scientific">Auriscalpium vulgare</name>
    <dbReference type="NCBI Taxonomy" id="40419"/>
    <lineage>
        <taxon>Eukaryota</taxon>
        <taxon>Fungi</taxon>
        <taxon>Dikarya</taxon>
        <taxon>Basidiomycota</taxon>
        <taxon>Agaricomycotina</taxon>
        <taxon>Agaricomycetes</taxon>
        <taxon>Russulales</taxon>
        <taxon>Auriscalpiaceae</taxon>
        <taxon>Auriscalpium</taxon>
    </lineage>
</organism>
<name>A0ACB8R696_9AGAM</name>
<protein>
    <submittedName>
        <fullName evidence="1">Uncharacterized protein</fullName>
    </submittedName>
</protein>
<evidence type="ECO:0000313" key="1">
    <source>
        <dbReference type="EMBL" id="KAI0039669.1"/>
    </source>
</evidence>
<accession>A0ACB8R696</accession>
<proteinExistence type="predicted"/>
<comment type="caution">
    <text evidence="1">The sequence shown here is derived from an EMBL/GenBank/DDBJ whole genome shotgun (WGS) entry which is preliminary data.</text>
</comment>
<keyword evidence="2" id="KW-1185">Reference proteome</keyword>
<reference evidence="1" key="2">
    <citation type="journal article" date="2022" name="New Phytol.">
        <title>Evolutionary transition to the ectomycorrhizal habit in the genomes of a hyperdiverse lineage of mushroom-forming fungi.</title>
        <authorList>
            <person name="Looney B."/>
            <person name="Miyauchi S."/>
            <person name="Morin E."/>
            <person name="Drula E."/>
            <person name="Courty P.E."/>
            <person name="Kohler A."/>
            <person name="Kuo A."/>
            <person name="LaButti K."/>
            <person name="Pangilinan J."/>
            <person name="Lipzen A."/>
            <person name="Riley R."/>
            <person name="Andreopoulos W."/>
            <person name="He G."/>
            <person name="Johnson J."/>
            <person name="Nolan M."/>
            <person name="Tritt A."/>
            <person name="Barry K.W."/>
            <person name="Grigoriev I.V."/>
            <person name="Nagy L.G."/>
            <person name="Hibbett D."/>
            <person name="Henrissat B."/>
            <person name="Matheny P.B."/>
            <person name="Labbe J."/>
            <person name="Martin F.M."/>
        </authorList>
    </citation>
    <scope>NUCLEOTIDE SEQUENCE</scope>
    <source>
        <strain evidence="1">FP105234-sp</strain>
    </source>
</reference>
<sequence length="159" mass="17615">MGLYDAHKAIELNPAYEKGWWRRAEACEARDDPGEELYSWMRALHAMGSPENQSPAQAKLRLKFITEIVRMRVTAPPVSATDLSSAPVFNPPLGRAVCEAANTKYHNLKEEQRDGSSSMILAEAYAAFKRGVDSLKKVDPLISVAVISSVSSDWHIKTV</sequence>
<gene>
    <name evidence="1" type="ORF">FA95DRAFT_994201</name>
</gene>